<dbReference type="InterPro" id="IPR013249">
    <property type="entry name" value="RNA_pol_sigma70_r4_t2"/>
</dbReference>
<keyword evidence="6" id="KW-1185">Reference proteome</keyword>
<dbReference type="EMBL" id="CATKSH010000006">
    <property type="protein sequence ID" value="CAI9120497.1"/>
    <property type="molecule type" value="Genomic_DNA"/>
</dbReference>
<evidence type="ECO:0000259" key="4">
    <source>
        <dbReference type="Pfam" id="PF08281"/>
    </source>
</evidence>
<gene>
    <name evidence="5" type="ORF">LMG32879_001330</name>
</gene>
<dbReference type="PANTHER" id="PTHR43133:SF63">
    <property type="entry name" value="RNA POLYMERASE SIGMA FACTOR FECI-RELATED"/>
    <property type="match status" value="1"/>
</dbReference>
<feature type="domain" description="RNA polymerase sigma factor 70 region 4 type 2" evidence="4">
    <location>
        <begin position="52"/>
        <end position="93"/>
    </location>
</feature>
<evidence type="ECO:0000313" key="6">
    <source>
        <dbReference type="Proteomes" id="UP001176960"/>
    </source>
</evidence>
<evidence type="ECO:0000313" key="5">
    <source>
        <dbReference type="EMBL" id="CAI9120497.1"/>
    </source>
</evidence>
<keyword evidence="2" id="KW-0731">Sigma factor</keyword>
<keyword evidence="3" id="KW-0804">Transcription</keyword>
<dbReference type="RefSeq" id="WP_289843549.1">
    <property type="nucleotide sequence ID" value="NZ_CATKSH010000006.1"/>
</dbReference>
<evidence type="ECO:0000256" key="1">
    <source>
        <dbReference type="ARBA" id="ARBA00023015"/>
    </source>
</evidence>
<sequence length="111" mass="12276">MLYVVARNAAYDAHRHNQVVVASADTMASLYGGADQCDPERYASARETLGVVDQALSTLSPRCREIFTLRRVHGLSSTVIGNRFGISQSAVEKMWPERSAPVRTQLRTSHN</sequence>
<organism evidence="5 6">
    <name type="scientific">Brytella acorum</name>
    <dbReference type="NCBI Taxonomy" id="2959299"/>
    <lineage>
        <taxon>Bacteria</taxon>
        <taxon>Pseudomonadati</taxon>
        <taxon>Pseudomonadota</taxon>
        <taxon>Alphaproteobacteria</taxon>
        <taxon>Acetobacterales</taxon>
        <taxon>Acetobacteraceae</taxon>
        <taxon>Brytella</taxon>
    </lineage>
</organism>
<dbReference type="InterPro" id="IPR013324">
    <property type="entry name" value="RNA_pol_sigma_r3/r4-like"/>
</dbReference>
<accession>A0AA35Y1C7</accession>
<comment type="caution">
    <text evidence="5">The sequence shown here is derived from an EMBL/GenBank/DDBJ whole genome shotgun (WGS) entry which is preliminary data.</text>
</comment>
<dbReference type="AlphaFoldDB" id="A0AA35Y1C7"/>
<proteinExistence type="predicted"/>
<protein>
    <submittedName>
        <fullName evidence="5">Sigma-70 family RNA polymerase sigma factor</fullName>
    </submittedName>
</protein>
<dbReference type="Pfam" id="PF08281">
    <property type="entry name" value="Sigma70_r4_2"/>
    <property type="match status" value="1"/>
</dbReference>
<dbReference type="GO" id="GO:0016987">
    <property type="term" value="F:sigma factor activity"/>
    <property type="evidence" value="ECO:0007669"/>
    <property type="project" value="UniProtKB-KW"/>
</dbReference>
<dbReference type="GO" id="GO:0003677">
    <property type="term" value="F:DNA binding"/>
    <property type="evidence" value="ECO:0007669"/>
    <property type="project" value="InterPro"/>
</dbReference>
<dbReference type="PANTHER" id="PTHR43133">
    <property type="entry name" value="RNA POLYMERASE ECF-TYPE SIGMA FACTO"/>
    <property type="match status" value="1"/>
</dbReference>
<evidence type="ECO:0000256" key="3">
    <source>
        <dbReference type="ARBA" id="ARBA00023163"/>
    </source>
</evidence>
<dbReference type="Proteomes" id="UP001176960">
    <property type="component" value="Unassembled WGS sequence"/>
</dbReference>
<evidence type="ECO:0000256" key="2">
    <source>
        <dbReference type="ARBA" id="ARBA00023082"/>
    </source>
</evidence>
<dbReference type="InterPro" id="IPR039425">
    <property type="entry name" value="RNA_pol_sigma-70-like"/>
</dbReference>
<dbReference type="NCBIfam" id="TIGR02937">
    <property type="entry name" value="sigma70-ECF"/>
    <property type="match status" value="1"/>
</dbReference>
<dbReference type="InterPro" id="IPR014284">
    <property type="entry name" value="RNA_pol_sigma-70_dom"/>
</dbReference>
<dbReference type="GO" id="GO:0006352">
    <property type="term" value="P:DNA-templated transcription initiation"/>
    <property type="evidence" value="ECO:0007669"/>
    <property type="project" value="InterPro"/>
</dbReference>
<keyword evidence="1" id="KW-0805">Transcription regulation</keyword>
<name>A0AA35Y1C7_9PROT</name>
<dbReference type="Gene3D" id="1.10.10.10">
    <property type="entry name" value="Winged helix-like DNA-binding domain superfamily/Winged helix DNA-binding domain"/>
    <property type="match status" value="1"/>
</dbReference>
<dbReference type="SUPFAM" id="SSF88659">
    <property type="entry name" value="Sigma3 and sigma4 domains of RNA polymerase sigma factors"/>
    <property type="match status" value="1"/>
</dbReference>
<dbReference type="InterPro" id="IPR036388">
    <property type="entry name" value="WH-like_DNA-bd_sf"/>
</dbReference>
<reference evidence="5" key="1">
    <citation type="submission" date="2023-03" db="EMBL/GenBank/DDBJ databases">
        <authorList>
            <person name="Cleenwerck I."/>
        </authorList>
    </citation>
    <scope>NUCLEOTIDE SEQUENCE</scope>
    <source>
        <strain evidence="5">LMG 32879</strain>
    </source>
</reference>